<feature type="transmembrane region" description="Helical" evidence="5">
    <location>
        <begin position="156"/>
        <end position="174"/>
    </location>
</feature>
<dbReference type="InterPro" id="IPR017452">
    <property type="entry name" value="GPCR_Rhodpsn_7TM"/>
</dbReference>
<dbReference type="EMBL" id="JAGXEW010000027">
    <property type="protein sequence ID" value="KAK1156619.1"/>
    <property type="molecule type" value="Genomic_DNA"/>
</dbReference>
<dbReference type="Proteomes" id="UP001230051">
    <property type="component" value="Unassembled WGS sequence"/>
</dbReference>
<name>A0AAD8FXA3_ACIOX</name>
<evidence type="ECO:0000259" key="6">
    <source>
        <dbReference type="PROSITE" id="PS50262"/>
    </source>
</evidence>
<organism evidence="7 8">
    <name type="scientific">Acipenser oxyrinchus oxyrinchus</name>
    <dbReference type="NCBI Taxonomy" id="40147"/>
    <lineage>
        <taxon>Eukaryota</taxon>
        <taxon>Metazoa</taxon>
        <taxon>Chordata</taxon>
        <taxon>Craniata</taxon>
        <taxon>Vertebrata</taxon>
        <taxon>Euteleostomi</taxon>
        <taxon>Actinopterygii</taxon>
        <taxon>Chondrostei</taxon>
        <taxon>Acipenseriformes</taxon>
        <taxon>Acipenseridae</taxon>
        <taxon>Acipenser</taxon>
    </lineage>
</organism>
<dbReference type="PROSITE" id="PS50262">
    <property type="entry name" value="G_PROTEIN_RECEP_F1_2"/>
    <property type="match status" value="1"/>
</dbReference>
<keyword evidence="8" id="KW-1185">Reference proteome</keyword>
<proteinExistence type="predicted"/>
<keyword evidence="3 5" id="KW-1133">Transmembrane helix</keyword>
<comment type="caution">
    <text evidence="7">The sequence shown here is derived from an EMBL/GenBank/DDBJ whole genome shotgun (WGS) entry which is preliminary data.</text>
</comment>
<gene>
    <name evidence="7" type="primary">tmem116</name>
    <name evidence="7" type="ORF">AOXY_G25616</name>
</gene>
<dbReference type="PANTHER" id="PTHR23112:SF0">
    <property type="entry name" value="TRANSMEMBRANE PROTEIN 116"/>
    <property type="match status" value="1"/>
</dbReference>
<feature type="transmembrane region" description="Helical" evidence="5">
    <location>
        <begin position="70"/>
        <end position="91"/>
    </location>
</feature>
<evidence type="ECO:0000313" key="8">
    <source>
        <dbReference type="Proteomes" id="UP001230051"/>
    </source>
</evidence>
<dbReference type="PRINTS" id="PR02001">
    <property type="entry name" value="GCR1CAMPR"/>
</dbReference>
<feature type="transmembrane region" description="Helical" evidence="5">
    <location>
        <begin position="303"/>
        <end position="328"/>
    </location>
</feature>
<evidence type="ECO:0000256" key="2">
    <source>
        <dbReference type="ARBA" id="ARBA00022692"/>
    </source>
</evidence>
<dbReference type="Gene3D" id="1.20.1070.10">
    <property type="entry name" value="Rhodopsin 7-helix transmembrane proteins"/>
    <property type="match status" value="1"/>
</dbReference>
<evidence type="ECO:0000256" key="4">
    <source>
        <dbReference type="ARBA" id="ARBA00023136"/>
    </source>
</evidence>
<dbReference type="GO" id="GO:0004930">
    <property type="term" value="F:G protein-coupled receptor activity"/>
    <property type="evidence" value="ECO:0007669"/>
    <property type="project" value="TreeGrafter"/>
</dbReference>
<dbReference type="InterPro" id="IPR022343">
    <property type="entry name" value="GCR1-cAMP_receptor"/>
</dbReference>
<evidence type="ECO:0000313" key="7">
    <source>
        <dbReference type="EMBL" id="KAK1156619.1"/>
    </source>
</evidence>
<evidence type="ECO:0000256" key="3">
    <source>
        <dbReference type="ARBA" id="ARBA00022989"/>
    </source>
</evidence>
<dbReference type="GO" id="GO:0007189">
    <property type="term" value="P:adenylate cyclase-activating G protein-coupled receptor signaling pathway"/>
    <property type="evidence" value="ECO:0007669"/>
    <property type="project" value="TreeGrafter"/>
</dbReference>
<feature type="transmembrane region" description="Helical" evidence="5">
    <location>
        <begin position="271"/>
        <end position="291"/>
    </location>
</feature>
<protein>
    <submittedName>
        <fullName evidence="7">Transmembrane protein 116-like</fullName>
    </submittedName>
</protein>
<feature type="transmembrane region" description="Helical" evidence="5">
    <location>
        <begin position="36"/>
        <end position="58"/>
    </location>
</feature>
<dbReference type="SUPFAM" id="SSF81321">
    <property type="entry name" value="Family A G protein-coupled receptor-like"/>
    <property type="match status" value="1"/>
</dbReference>
<feature type="domain" description="G-protein coupled receptors family 1 profile" evidence="6">
    <location>
        <begin position="48"/>
        <end position="325"/>
    </location>
</feature>
<feature type="transmembrane region" description="Helical" evidence="5">
    <location>
        <begin position="218"/>
        <end position="240"/>
    </location>
</feature>
<dbReference type="PANTHER" id="PTHR23112">
    <property type="entry name" value="G PROTEIN-COUPLED RECEPTOR 157-RELATED"/>
    <property type="match status" value="1"/>
</dbReference>
<accession>A0AAD8FXA3</accession>
<keyword evidence="4 5" id="KW-0472">Membrane</keyword>
<comment type="subcellular location">
    <subcellularLocation>
        <location evidence="1">Membrane</location>
        <topology evidence="1">Multi-pass membrane protein</topology>
    </subcellularLocation>
</comment>
<dbReference type="CDD" id="cd00637">
    <property type="entry name" value="7tm_classA_rhodopsin-like"/>
    <property type="match status" value="1"/>
</dbReference>
<evidence type="ECO:0000256" key="1">
    <source>
        <dbReference type="ARBA" id="ARBA00004141"/>
    </source>
</evidence>
<reference evidence="7" key="1">
    <citation type="submission" date="2022-02" db="EMBL/GenBank/DDBJ databases">
        <title>Atlantic sturgeon de novo genome assembly.</title>
        <authorList>
            <person name="Stock M."/>
            <person name="Klopp C."/>
            <person name="Guiguen Y."/>
            <person name="Cabau C."/>
            <person name="Parinello H."/>
            <person name="Santidrian Yebra-Pimentel E."/>
            <person name="Kuhl H."/>
            <person name="Dirks R.P."/>
            <person name="Guessner J."/>
            <person name="Wuertz S."/>
            <person name="Du K."/>
            <person name="Schartl M."/>
        </authorList>
    </citation>
    <scope>NUCLEOTIDE SEQUENCE</scope>
    <source>
        <strain evidence="7">STURGEONOMICS-FGT-2020</strain>
        <tissue evidence="7">Whole blood</tissue>
    </source>
</reference>
<dbReference type="AlphaFoldDB" id="A0AAD8FXA3"/>
<sequence>MHRFPRFNEGLQIDIRISNLTGLEHDWTGVYDAVRWIQFIMAILSILGSGSIITYAAFQKLIKTPEIRPLFYLSFTDLLLGVSWLVGAVLYREPLGSQNIACYNLQSTGQIFYVSSFFYTINYTWVLYTDLKEKYNRAVNGFSQVGSNHAYRVSRIVTILSGVIPVLLMAPVFWGGNVAKCYQNFSQPYKCLLMHTGTLEPDTGYSEGDTKVCHAMHYYGIGVFLLTFFCTFIGIVVLLVKARSLYKRFVNSSGFLGDQQWGNIRVIERRVILYPTAFFCCWGPAIVLATVKLFNPTGQEKFYVVLYILQAFTSASQGILNCFVYGFTQHMLHFMKRKTSRDVDTQTPLLRSQKKCYASRHSISTGTSLTTG</sequence>
<keyword evidence="2 5" id="KW-0812">Transmembrane</keyword>
<dbReference type="GO" id="GO:0005886">
    <property type="term" value="C:plasma membrane"/>
    <property type="evidence" value="ECO:0007669"/>
    <property type="project" value="TreeGrafter"/>
</dbReference>
<evidence type="ECO:0000256" key="5">
    <source>
        <dbReference type="SAM" id="Phobius"/>
    </source>
</evidence>
<feature type="transmembrane region" description="Helical" evidence="5">
    <location>
        <begin position="111"/>
        <end position="128"/>
    </location>
</feature>